<accession>A0A835Z4I3</accession>
<keyword evidence="17" id="KW-1185">Reference proteome</keyword>
<evidence type="ECO:0000256" key="4">
    <source>
        <dbReference type="ARBA" id="ARBA00022448"/>
    </source>
</evidence>
<dbReference type="PANTHER" id="PTHR19139:SF199">
    <property type="entry name" value="MIP17260P"/>
    <property type="match status" value="1"/>
</dbReference>
<feature type="compositionally biased region" description="Basic residues" evidence="14">
    <location>
        <begin position="993"/>
        <end position="1002"/>
    </location>
</feature>
<evidence type="ECO:0000256" key="5">
    <source>
        <dbReference type="ARBA" id="ARBA00022475"/>
    </source>
</evidence>
<feature type="region of interest" description="Disordered" evidence="14">
    <location>
        <begin position="599"/>
        <end position="636"/>
    </location>
</feature>
<dbReference type="Pfam" id="PF00230">
    <property type="entry name" value="MIP"/>
    <property type="match status" value="1"/>
</dbReference>
<keyword evidence="4" id="KW-0813">Transport</keyword>
<dbReference type="Proteomes" id="UP000664859">
    <property type="component" value="Unassembled WGS sequence"/>
</dbReference>
<feature type="transmembrane region" description="Helical" evidence="15">
    <location>
        <begin position="847"/>
        <end position="871"/>
    </location>
</feature>
<evidence type="ECO:0000256" key="6">
    <source>
        <dbReference type="ARBA" id="ARBA00022692"/>
    </source>
</evidence>
<evidence type="ECO:0000256" key="12">
    <source>
        <dbReference type="ARBA" id="ARBA00023214"/>
    </source>
</evidence>
<keyword evidence="13" id="KW-0407">Ion channel</keyword>
<evidence type="ECO:0000256" key="9">
    <source>
        <dbReference type="ARBA" id="ARBA00023136"/>
    </source>
</evidence>
<comment type="similarity">
    <text evidence="2">Belongs to the MIP/aquaporin (TC 1.A.8) family.</text>
</comment>
<feature type="transmembrane region" description="Helical" evidence="15">
    <location>
        <begin position="80"/>
        <end position="105"/>
    </location>
</feature>
<comment type="caution">
    <text evidence="16">The sequence shown here is derived from an EMBL/GenBank/DDBJ whole genome shotgun (WGS) entry which is preliminary data.</text>
</comment>
<name>A0A835Z4I3_9STRA</name>
<gene>
    <name evidence="16" type="ORF">JKP88DRAFT_260988</name>
</gene>
<sequence>MPHLVTGHLPSTRASPHALRRATRRTTRTVRWAKVVPWAPSDYAPPPYTPTDPADINHALFSAFRDNTFQKDGGDYRSGLAAGAGTFVGIAALLLFLLPIVYWVLSGAGGCRRTKAKEPGAGGARFLFWFAWLVVAVGTGFTAYGLFEFSKQVRTKGCSDLLSPCRRRRQHQAQWTMSFEQCRNCCLLLNGGARHLLTSERAELSVISSCMCYRGSQSCATTRSARTLYGLRSLSMCVVAGVCHHSCGAALRADASSERRVVALSACAPQVSAVGDDAGFLSDSLTKAQAAATGVSTTLTELQTTTATAIESAATCTGAAVDLTDATNALNEAAAAAAAAASNADLQQGIDKTQEWSHNLTRTEASRIAAVSAFVALCAMFLLCFGVLVRRTVSYGKGAEPRAGCSKHFVRALAVTAVLVVLLGWVAAGAAALVAMVGGDFCQDPDANAKTLPPDNPLKDFYLTCTGTNVVTDSLQAAQQQLLTFAAEMATAFRAEAAAAPACAAAATRQLTAISTAAQNANAALVVALDATSCETANSIYVDAVYESTCQDANRALAAMVLGSVLLFSGLVFLVLLWRLIDTQARAAAVVLEADGPRKRRSSLELPAPSPTTTAAPGTMVDIDLATPAPSSGTTAAGKRFSLVDFDSSDVRGGGGRKGAPLGANNGSQIAMLNHHGDKVSKPSGQEGPGFTLSTTDDSPTTFYETKAKGVTLKRKFQDVDSFFWRAVLVEGLGVAVFLFCVCTLLSATSASDFDGGIQQILISMIFGLVLFVLVYLTATLSGGNLNPAVTAALVIGKRISLVRGLCYVVSQCIGAIFGALFAKIVAGPDAFNAANGGSNSLQENISFGQALCGEIICTAFLCVVVLVGLSNELWELMPKAKVHLLLPLAVGGVVAVSHLVMVPIDGTSINPARSFGPAAVAGQWSNHACFWVGPLLGSLVAVLLWEGVLRPPAAVPTEDSSSSSATSSQLENGRVSNSGAAPHDKPGLMSKLRQHAHAPHS</sequence>
<feature type="transmembrane region" description="Helical" evidence="15">
    <location>
        <begin position="126"/>
        <end position="147"/>
    </location>
</feature>
<keyword evidence="12" id="KW-0868">Chloride</keyword>
<evidence type="ECO:0008006" key="18">
    <source>
        <dbReference type="Google" id="ProtNLM"/>
    </source>
</evidence>
<feature type="transmembrane region" description="Helical" evidence="15">
    <location>
        <begin position="556"/>
        <end position="578"/>
    </location>
</feature>
<evidence type="ECO:0000256" key="11">
    <source>
        <dbReference type="ARBA" id="ARBA00023180"/>
    </source>
</evidence>
<feature type="transmembrane region" description="Helical" evidence="15">
    <location>
        <begin position="805"/>
        <end position="827"/>
    </location>
</feature>
<dbReference type="GO" id="GO:0005886">
    <property type="term" value="C:plasma membrane"/>
    <property type="evidence" value="ECO:0007669"/>
    <property type="project" value="UniProtKB-SubCell"/>
</dbReference>
<keyword evidence="5" id="KW-1003">Cell membrane</keyword>
<dbReference type="InterPro" id="IPR034294">
    <property type="entry name" value="Aquaporin_transptr"/>
</dbReference>
<dbReference type="InterPro" id="IPR023271">
    <property type="entry name" value="Aquaporin-like"/>
</dbReference>
<feature type="compositionally biased region" description="Polar residues" evidence="14">
    <location>
        <begin position="970"/>
        <end position="980"/>
    </location>
</feature>
<evidence type="ECO:0000256" key="2">
    <source>
        <dbReference type="ARBA" id="ARBA00006175"/>
    </source>
</evidence>
<keyword evidence="9 15" id="KW-0472">Membrane</keyword>
<comment type="subcellular location">
    <subcellularLocation>
        <location evidence="1">Cell membrane</location>
        <topology evidence="1">Multi-pass membrane protein</topology>
    </subcellularLocation>
</comment>
<keyword evidence="8" id="KW-0406">Ion transport</keyword>
<dbReference type="PANTHER" id="PTHR19139">
    <property type="entry name" value="AQUAPORIN TRANSPORTER"/>
    <property type="match status" value="1"/>
</dbReference>
<dbReference type="GO" id="GO:0034707">
    <property type="term" value="C:chloride channel complex"/>
    <property type="evidence" value="ECO:0007669"/>
    <property type="project" value="UniProtKB-KW"/>
</dbReference>
<dbReference type="PRINTS" id="PR00783">
    <property type="entry name" value="MINTRINSICP"/>
</dbReference>
<organism evidence="16 17">
    <name type="scientific">Tribonema minus</name>
    <dbReference type="NCBI Taxonomy" id="303371"/>
    <lineage>
        <taxon>Eukaryota</taxon>
        <taxon>Sar</taxon>
        <taxon>Stramenopiles</taxon>
        <taxon>Ochrophyta</taxon>
        <taxon>PX clade</taxon>
        <taxon>Xanthophyceae</taxon>
        <taxon>Tribonematales</taxon>
        <taxon>Tribonemataceae</taxon>
        <taxon>Tribonema</taxon>
    </lineage>
</organism>
<feature type="transmembrane region" description="Helical" evidence="15">
    <location>
        <begin position="883"/>
        <end position="905"/>
    </location>
</feature>
<proteinExistence type="inferred from homology"/>
<dbReference type="AlphaFoldDB" id="A0A835Z4I3"/>
<keyword evidence="11" id="KW-0325">Glycoprotein</keyword>
<feature type="region of interest" description="Disordered" evidence="14">
    <location>
        <begin position="675"/>
        <end position="697"/>
    </location>
</feature>
<feature type="transmembrane region" description="Helical" evidence="15">
    <location>
        <begin position="409"/>
        <end position="437"/>
    </location>
</feature>
<feature type="transmembrane region" description="Helical" evidence="15">
    <location>
        <begin position="723"/>
        <end position="749"/>
    </location>
</feature>
<feature type="transmembrane region" description="Helical" evidence="15">
    <location>
        <begin position="761"/>
        <end position="784"/>
    </location>
</feature>
<dbReference type="OrthoDB" id="3222at2759"/>
<keyword evidence="6 15" id="KW-0812">Transmembrane</keyword>
<evidence type="ECO:0000256" key="8">
    <source>
        <dbReference type="ARBA" id="ARBA00023065"/>
    </source>
</evidence>
<evidence type="ECO:0000256" key="1">
    <source>
        <dbReference type="ARBA" id="ARBA00004651"/>
    </source>
</evidence>
<dbReference type="EMBL" id="JAFCMP010000112">
    <property type="protein sequence ID" value="KAG5186298.1"/>
    <property type="molecule type" value="Genomic_DNA"/>
</dbReference>
<dbReference type="Pfam" id="PF04906">
    <property type="entry name" value="Tweety"/>
    <property type="match status" value="1"/>
</dbReference>
<keyword evidence="10" id="KW-0869">Chloride channel</keyword>
<feature type="transmembrane region" description="Helical" evidence="15">
    <location>
        <begin position="368"/>
        <end position="389"/>
    </location>
</feature>
<reference evidence="16" key="1">
    <citation type="submission" date="2021-02" db="EMBL/GenBank/DDBJ databases">
        <title>First Annotated Genome of the Yellow-green Alga Tribonema minus.</title>
        <authorList>
            <person name="Mahan K.M."/>
        </authorList>
    </citation>
    <scope>NUCLEOTIDE SEQUENCE</scope>
    <source>
        <strain evidence="16">UTEX B ZZ1240</strain>
    </source>
</reference>
<feature type="transmembrane region" description="Helical" evidence="15">
    <location>
        <begin position="925"/>
        <end position="946"/>
    </location>
</feature>
<dbReference type="GO" id="GO:0005254">
    <property type="term" value="F:chloride channel activity"/>
    <property type="evidence" value="ECO:0007669"/>
    <property type="project" value="UniProtKB-KW"/>
</dbReference>
<dbReference type="GO" id="GO:0015250">
    <property type="term" value="F:water channel activity"/>
    <property type="evidence" value="ECO:0007669"/>
    <property type="project" value="TreeGrafter"/>
</dbReference>
<evidence type="ECO:0000256" key="13">
    <source>
        <dbReference type="ARBA" id="ARBA00023303"/>
    </source>
</evidence>
<evidence type="ECO:0000256" key="14">
    <source>
        <dbReference type="SAM" id="MobiDB-lite"/>
    </source>
</evidence>
<feature type="region of interest" description="Disordered" evidence="14">
    <location>
        <begin position="955"/>
        <end position="1002"/>
    </location>
</feature>
<evidence type="ECO:0000256" key="3">
    <source>
        <dbReference type="ARBA" id="ARBA00009849"/>
    </source>
</evidence>
<dbReference type="Gene3D" id="1.20.1080.10">
    <property type="entry name" value="Glycerol uptake facilitator protein"/>
    <property type="match status" value="1"/>
</dbReference>
<evidence type="ECO:0000256" key="15">
    <source>
        <dbReference type="SAM" id="Phobius"/>
    </source>
</evidence>
<protein>
    <recommendedName>
        <fullName evidence="18">Aquaporin</fullName>
    </recommendedName>
</protein>
<dbReference type="InterPro" id="IPR000425">
    <property type="entry name" value="MIP"/>
</dbReference>
<evidence type="ECO:0000256" key="7">
    <source>
        <dbReference type="ARBA" id="ARBA00022989"/>
    </source>
</evidence>
<comment type="similarity">
    <text evidence="3">Belongs to the tweety family.</text>
</comment>
<dbReference type="InterPro" id="IPR006990">
    <property type="entry name" value="Tweety"/>
</dbReference>
<evidence type="ECO:0000313" key="17">
    <source>
        <dbReference type="Proteomes" id="UP000664859"/>
    </source>
</evidence>
<evidence type="ECO:0000256" key="10">
    <source>
        <dbReference type="ARBA" id="ARBA00023173"/>
    </source>
</evidence>
<feature type="region of interest" description="Disordered" evidence="14">
    <location>
        <begin position="1"/>
        <end position="23"/>
    </location>
</feature>
<feature type="compositionally biased region" description="Low complexity" evidence="14">
    <location>
        <begin position="626"/>
        <end position="636"/>
    </location>
</feature>
<keyword evidence="7 15" id="KW-1133">Transmembrane helix</keyword>
<evidence type="ECO:0000313" key="16">
    <source>
        <dbReference type="EMBL" id="KAG5186298.1"/>
    </source>
</evidence>
<dbReference type="SUPFAM" id="SSF81338">
    <property type="entry name" value="Aquaporin-like"/>
    <property type="match status" value="1"/>
</dbReference>